<dbReference type="EMBL" id="CAUYUJ010014194">
    <property type="protein sequence ID" value="CAK0838064.1"/>
    <property type="molecule type" value="Genomic_DNA"/>
</dbReference>
<keyword evidence="1" id="KW-1133">Transmembrane helix</keyword>
<feature type="transmembrane region" description="Helical" evidence="1">
    <location>
        <begin position="124"/>
        <end position="144"/>
    </location>
</feature>
<evidence type="ECO:0000256" key="1">
    <source>
        <dbReference type="SAM" id="Phobius"/>
    </source>
</evidence>
<feature type="non-terminal residue" evidence="2">
    <location>
        <position position="1"/>
    </location>
</feature>
<comment type="caution">
    <text evidence="2">The sequence shown here is derived from an EMBL/GenBank/DDBJ whole genome shotgun (WGS) entry which is preliminary data.</text>
</comment>
<keyword evidence="1" id="KW-0472">Membrane</keyword>
<proteinExistence type="predicted"/>
<feature type="transmembrane region" description="Helical" evidence="1">
    <location>
        <begin position="55"/>
        <end position="72"/>
    </location>
</feature>
<evidence type="ECO:0008006" key="4">
    <source>
        <dbReference type="Google" id="ProtNLM"/>
    </source>
</evidence>
<keyword evidence="1" id="KW-0812">Transmembrane</keyword>
<protein>
    <recommendedName>
        <fullName evidence="4">Solute carrier family 40 protein</fullName>
    </recommendedName>
</protein>
<feature type="transmembrane region" description="Helical" evidence="1">
    <location>
        <begin position="87"/>
        <end position="112"/>
    </location>
</feature>
<dbReference type="Proteomes" id="UP001189429">
    <property type="component" value="Unassembled WGS sequence"/>
</dbReference>
<accession>A0ABN9SZM5</accession>
<reference evidence="2" key="1">
    <citation type="submission" date="2023-10" db="EMBL/GenBank/DDBJ databases">
        <authorList>
            <person name="Chen Y."/>
            <person name="Shah S."/>
            <person name="Dougan E. K."/>
            <person name="Thang M."/>
            <person name="Chan C."/>
        </authorList>
    </citation>
    <scope>NUCLEOTIDE SEQUENCE [LARGE SCALE GENOMIC DNA]</scope>
</reference>
<evidence type="ECO:0000313" key="2">
    <source>
        <dbReference type="EMBL" id="CAK0838064.1"/>
    </source>
</evidence>
<name>A0ABN9SZM5_9DINO</name>
<keyword evidence="3" id="KW-1185">Reference proteome</keyword>
<feature type="non-terminal residue" evidence="2">
    <location>
        <position position="152"/>
    </location>
</feature>
<organism evidence="2 3">
    <name type="scientific">Prorocentrum cordatum</name>
    <dbReference type="NCBI Taxonomy" id="2364126"/>
    <lineage>
        <taxon>Eukaryota</taxon>
        <taxon>Sar</taxon>
        <taxon>Alveolata</taxon>
        <taxon>Dinophyceae</taxon>
        <taxon>Prorocentrales</taxon>
        <taxon>Prorocentraceae</taxon>
        <taxon>Prorocentrum</taxon>
    </lineage>
</organism>
<sequence length="152" mass="16140">VCCNAAYTAQKEQLAHRCPSGDGGWGRPRVSLAAGPEALEVPVVVLRFFWHARQIGGAFFIIMLAFMAHVWVRDGGGSLHHDSWPRLVLMVGDFLGALAAGVLVSIELLALAGNIVTMHDRLRAYGLGFVCLRVNLATAAVVGATEGMLSSA</sequence>
<evidence type="ECO:0000313" key="3">
    <source>
        <dbReference type="Proteomes" id="UP001189429"/>
    </source>
</evidence>
<gene>
    <name evidence="2" type="ORF">PCOR1329_LOCUS34092</name>
</gene>